<keyword evidence="4 7" id="KW-0645">Protease</keyword>
<dbReference type="Proteomes" id="UP000245771">
    <property type="component" value="Unassembled WGS sequence"/>
</dbReference>
<feature type="domain" description="Peptidase S9A N-terminal" evidence="9">
    <location>
        <begin position="1"/>
        <end position="221"/>
    </location>
</feature>
<evidence type="ECO:0000256" key="5">
    <source>
        <dbReference type="ARBA" id="ARBA00022801"/>
    </source>
</evidence>
<feature type="non-terminal residue" evidence="10">
    <location>
        <position position="469"/>
    </location>
</feature>
<dbReference type="Gene3D" id="3.40.50.1820">
    <property type="entry name" value="alpha/beta hydrolase"/>
    <property type="match status" value="1"/>
</dbReference>
<dbReference type="AlphaFoldDB" id="A0A316VC53"/>
<dbReference type="Pfam" id="PF00326">
    <property type="entry name" value="Peptidase_S9"/>
    <property type="match status" value="1"/>
</dbReference>
<dbReference type="GO" id="GO:0070012">
    <property type="term" value="F:oligopeptidase activity"/>
    <property type="evidence" value="ECO:0007669"/>
    <property type="project" value="TreeGrafter"/>
</dbReference>
<gene>
    <name evidence="10" type="ORF">FA14DRAFT_114652</name>
</gene>
<dbReference type="GO" id="GO:0004252">
    <property type="term" value="F:serine-type endopeptidase activity"/>
    <property type="evidence" value="ECO:0007669"/>
    <property type="project" value="UniProtKB-UniRule"/>
</dbReference>
<evidence type="ECO:0000256" key="4">
    <source>
        <dbReference type="ARBA" id="ARBA00022670"/>
    </source>
</evidence>
<keyword evidence="11" id="KW-1185">Reference proteome</keyword>
<dbReference type="OrthoDB" id="248387at2759"/>
<protein>
    <recommendedName>
        <fullName evidence="7">Prolyl endopeptidase</fullName>
        <ecNumber evidence="7">3.4.21.-</ecNumber>
    </recommendedName>
</protein>
<evidence type="ECO:0000256" key="7">
    <source>
        <dbReference type="RuleBase" id="RU368024"/>
    </source>
</evidence>
<dbReference type="InterPro" id="IPR002470">
    <property type="entry name" value="Peptidase_S9A"/>
</dbReference>
<keyword evidence="6 7" id="KW-0720">Serine protease</keyword>
<dbReference type="EC" id="3.4.21.-" evidence="7"/>
<keyword evidence="5 7" id="KW-0378">Hydrolase</keyword>
<comment type="subunit">
    <text evidence="3">Monomer.</text>
</comment>
<dbReference type="EMBL" id="KZ819603">
    <property type="protein sequence ID" value="PWN34698.1"/>
    <property type="molecule type" value="Genomic_DNA"/>
</dbReference>
<dbReference type="InterPro" id="IPR023302">
    <property type="entry name" value="Pept_S9A_N"/>
</dbReference>
<feature type="non-terminal residue" evidence="10">
    <location>
        <position position="1"/>
    </location>
</feature>
<dbReference type="InterPro" id="IPR001375">
    <property type="entry name" value="Peptidase_S9_cat"/>
</dbReference>
<dbReference type="GO" id="GO:0005829">
    <property type="term" value="C:cytosol"/>
    <property type="evidence" value="ECO:0007669"/>
    <property type="project" value="TreeGrafter"/>
</dbReference>
<proteinExistence type="inferred from homology"/>
<evidence type="ECO:0000313" key="11">
    <source>
        <dbReference type="Proteomes" id="UP000245771"/>
    </source>
</evidence>
<comment type="similarity">
    <text evidence="2 7">Belongs to the peptidase S9A family.</text>
</comment>
<evidence type="ECO:0000259" key="9">
    <source>
        <dbReference type="Pfam" id="PF02897"/>
    </source>
</evidence>
<evidence type="ECO:0000313" key="10">
    <source>
        <dbReference type="EMBL" id="PWN34698.1"/>
    </source>
</evidence>
<dbReference type="GO" id="GO:0006508">
    <property type="term" value="P:proteolysis"/>
    <property type="evidence" value="ECO:0007669"/>
    <property type="project" value="UniProtKB-KW"/>
</dbReference>
<organism evidence="10 11">
    <name type="scientific">Meira miltonrushii</name>
    <dbReference type="NCBI Taxonomy" id="1280837"/>
    <lineage>
        <taxon>Eukaryota</taxon>
        <taxon>Fungi</taxon>
        <taxon>Dikarya</taxon>
        <taxon>Basidiomycota</taxon>
        <taxon>Ustilaginomycotina</taxon>
        <taxon>Exobasidiomycetes</taxon>
        <taxon>Exobasidiales</taxon>
        <taxon>Brachybasidiaceae</taxon>
        <taxon>Meira</taxon>
    </lineage>
</organism>
<reference evidence="10 11" key="1">
    <citation type="journal article" date="2018" name="Mol. Biol. Evol.">
        <title>Broad Genomic Sampling Reveals a Smut Pathogenic Ancestry of the Fungal Clade Ustilaginomycotina.</title>
        <authorList>
            <person name="Kijpornyongpan T."/>
            <person name="Mondo S.J."/>
            <person name="Barry K."/>
            <person name="Sandor L."/>
            <person name="Lee J."/>
            <person name="Lipzen A."/>
            <person name="Pangilinan J."/>
            <person name="LaButti K."/>
            <person name="Hainaut M."/>
            <person name="Henrissat B."/>
            <person name="Grigoriev I.V."/>
            <person name="Spatafora J.W."/>
            <person name="Aime M.C."/>
        </authorList>
    </citation>
    <scope>NUCLEOTIDE SEQUENCE [LARGE SCALE GENOMIC DNA]</scope>
    <source>
        <strain evidence="10 11">MCA 3882</strain>
    </source>
</reference>
<sequence length="469" mass="53051">QILYHKIGSDPKSDIVIVKADTKEVTNLWYAEFTTGYKYLMLYGFTDVDHSRVYAAPLDQPISANMKWISLQPQYGPPLQYVYNIDSDFYLVTKRDGAENHKIVRAKIDTSKARSVKDLSELTETIKTQDIIPENKNGNIENWSVIDKTKIVLIYLENAKYNFYLHDLTTGKRIQQLLTDFIGAFYRASYSYGSKQSFVELSAFTLGSGVYRIRSDNGKVSVDPFLIGNPKGIDMSEFKIEQHFATSKDGTKVPFDIFYSKKHPLDGTNPAWLLGYGSFGQKTIPYYDAFMLPWVRDHGGACVYMQIRGGGELGDRWHEAGMLSQRQHSFDDYQAVAEYLVKNKMAARGHIIGEGSEAGGTVAMVMGNQAPQGLFGVLLPNVALLDMLRFDKYPYPDQYIAEWGSPQKPTYFDVLRAYSPLHNVDVKKTYPAILLTQRLNDDSTTPAHSFKMIAELQHSLPKNANPLLM</sequence>
<comment type="catalytic activity">
    <reaction evidence="1">
        <text>Hydrolysis of Pro-|-Xaa &gt;&gt; Ala-|-Xaa in oligopeptides.</text>
        <dbReference type="EC" id="3.4.21.26"/>
    </reaction>
</comment>
<dbReference type="PRINTS" id="PR00862">
    <property type="entry name" value="PROLIGOPTASE"/>
</dbReference>
<dbReference type="PANTHER" id="PTHR42881">
    <property type="entry name" value="PROLYL ENDOPEPTIDASE"/>
    <property type="match status" value="1"/>
</dbReference>
<dbReference type="SUPFAM" id="SSF50993">
    <property type="entry name" value="Peptidase/esterase 'gauge' domain"/>
    <property type="match status" value="1"/>
</dbReference>
<name>A0A316VC53_9BASI</name>
<dbReference type="SUPFAM" id="SSF53474">
    <property type="entry name" value="alpha/beta-Hydrolases"/>
    <property type="match status" value="1"/>
</dbReference>
<dbReference type="RefSeq" id="XP_025355000.1">
    <property type="nucleotide sequence ID" value="XM_025496066.1"/>
</dbReference>
<dbReference type="PANTHER" id="PTHR42881:SF2">
    <property type="entry name" value="PROLYL ENDOPEPTIDASE"/>
    <property type="match status" value="1"/>
</dbReference>
<dbReference type="Pfam" id="PF02897">
    <property type="entry name" value="Peptidase_S9_N"/>
    <property type="match status" value="1"/>
</dbReference>
<dbReference type="InterPro" id="IPR051167">
    <property type="entry name" value="Prolyl_oligopep/macrocyclase"/>
</dbReference>
<accession>A0A316VC53</accession>
<evidence type="ECO:0000256" key="6">
    <source>
        <dbReference type="ARBA" id="ARBA00022825"/>
    </source>
</evidence>
<dbReference type="InterPro" id="IPR029058">
    <property type="entry name" value="AB_hydrolase_fold"/>
</dbReference>
<evidence type="ECO:0000256" key="1">
    <source>
        <dbReference type="ARBA" id="ARBA00001070"/>
    </source>
</evidence>
<dbReference type="InParanoid" id="A0A316VC53"/>
<dbReference type="Gene3D" id="2.130.10.120">
    <property type="entry name" value="Prolyl oligopeptidase, N-terminal domain"/>
    <property type="match status" value="1"/>
</dbReference>
<evidence type="ECO:0000259" key="8">
    <source>
        <dbReference type="Pfam" id="PF00326"/>
    </source>
</evidence>
<dbReference type="GeneID" id="37017847"/>
<evidence type="ECO:0000256" key="3">
    <source>
        <dbReference type="ARBA" id="ARBA00011245"/>
    </source>
</evidence>
<evidence type="ECO:0000256" key="2">
    <source>
        <dbReference type="ARBA" id="ARBA00005228"/>
    </source>
</evidence>
<feature type="domain" description="Peptidase S9 prolyl oligopeptidase catalytic" evidence="8">
    <location>
        <begin position="290"/>
        <end position="462"/>
    </location>
</feature>